<gene>
    <name evidence="11" type="ORF">LZZ85_00625</name>
</gene>
<sequence length="318" mass="35273">MKKAILVLTILAGLAALPHWRCQPANALPDTAIALGRQLFFDSILSSNRQISCASCHKPEFAFADTSAVSLGVFDRKGTRNTPSAMNLTNAVSFFWDGRAKTLEEQALIPINNPDEMNLPVDSAVHRLRSNEFYTKAFQLVYQQQPSAQTLAKALAAFQSSLETNDTPFDEWKTNGNEAAVSESVKRGFALFNGSANCVRCHFGPDFSNTEFRNIGLFNGAALNDSGRAAISKEPQESGKFKIGPLRNIALTAPYMHNGMFRTLREVIDYYDNPDRFVPDAVNRDSLVSKPLNLTEQDKRDLEEFLRSLTSKQLTAKK</sequence>
<evidence type="ECO:0000256" key="5">
    <source>
        <dbReference type="ARBA" id="ARBA00022764"/>
    </source>
</evidence>
<evidence type="ECO:0000256" key="3">
    <source>
        <dbReference type="ARBA" id="ARBA00022723"/>
    </source>
</evidence>
<dbReference type="PROSITE" id="PS51007">
    <property type="entry name" value="CYTC"/>
    <property type="match status" value="1"/>
</dbReference>
<evidence type="ECO:0000256" key="2">
    <source>
        <dbReference type="ARBA" id="ARBA00022617"/>
    </source>
</evidence>
<comment type="subcellular location">
    <subcellularLocation>
        <location evidence="1">Periplasm</location>
    </subcellularLocation>
</comment>
<comment type="caution">
    <text evidence="11">The sequence shown here is derived from an EMBL/GenBank/DDBJ whole genome shotgun (WGS) entry which is preliminary data.</text>
</comment>
<evidence type="ECO:0000256" key="8">
    <source>
        <dbReference type="PROSITE-ProRule" id="PRU00433"/>
    </source>
</evidence>
<dbReference type="PANTHER" id="PTHR30600:SF10">
    <property type="entry name" value="BLL6722 PROTEIN"/>
    <property type="match status" value="1"/>
</dbReference>
<dbReference type="InterPro" id="IPR051395">
    <property type="entry name" value="Cytochrome_c_Peroxidase/MauG"/>
</dbReference>
<dbReference type="Pfam" id="PF03150">
    <property type="entry name" value="CCP_MauG"/>
    <property type="match status" value="1"/>
</dbReference>
<dbReference type="InterPro" id="IPR026259">
    <property type="entry name" value="MauG/Cytc_peroxidase"/>
</dbReference>
<protein>
    <submittedName>
        <fullName evidence="11">Cytochrome-c peroxidase</fullName>
    </submittedName>
</protein>
<evidence type="ECO:0000256" key="4">
    <source>
        <dbReference type="ARBA" id="ARBA00022729"/>
    </source>
</evidence>
<accession>A0ABS9KKB9</accession>
<dbReference type="GO" id="GO:0004601">
    <property type="term" value="F:peroxidase activity"/>
    <property type="evidence" value="ECO:0007669"/>
    <property type="project" value="UniProtKB-KW"/>
</dbReference>
<dbReference type="InterPro" id="IPR004852">
    <property type="entry name" value="Di-haem_cyt_c_peroxidsae"/>
</dbReference>
<keyword evidence="5" id="KW-0574">Periplasm</keyword>
<evidence type="ECO:0000256" key="7">
    <source>
        <dbReference type="ARBA" id="ARBA00023004"/>
    </source>
</evidence>
<evidence type="ECO:0000256" key="6">
    <source>
        <dbReference type="ARBA" id="ARBA00023002"/>
    </source>
</evidence>
<feature type="chain" id="PRO_5047174499" evidence="9">
    <location>
        <begin position="28"/>
        <end position="318"/>
    </location>
</feature>
<dbReference type="InterPro" id="IPR009056">
    <property type="entry name" value="Cyt_c-like_dom"/>
</dbReference>
<name>A0ABS9KKB9_9BACT</name>
<evidence type="ECO:0000259" key="10">
    <source>
        <dbReference type="PROSITE" id="PS51007"/>
    </source>
</evidence>
<organism evidence="11 12">
    <name type="scientific">Terrimonas ginsenosidimutans</name>
    <dbReference type="NCBI Taxonomy" id="2908004"/>
    <lineage>
        <taxon>Bacteria</taxon>
        <taxon>Pseudomonadati</taxon>
        <taxon>Bacteroidota</taxon>
        <taxon>Chitinophagia</taxon>
        <taxon>Chitinophagales</taxon>
        <taxon>Chitinophagaceae</taxon>
        <taxon>Terrimonas</taxon>
    </lineage>
</organism>
<dbReference type="RefSeq" id="WP_237867983.1">
    <property type="nucleotide sequence ID" value="NZ_JAKLTR010000001.1"/>
</dbReference>
<reference evidence="11" key="1">
    <citation type="submission" date="2022-01" db="EMBL/GenBank/DDBJ databases">
        <authorList>
            <person name="Jo J.-H."/>
            <person name="Im W.-T."/>
        </authorList>
    </citation>
    <scope>NUCLEOTIDE SEQUENCE</scope>
    <source>
        <strain evidence="11">NA20</strain>
    </source>
</reference>
<dbReference type="Gene3D" id="1.10.760.10">
    <property type="entry name" value="Cytochrome c-like domain"/>
    <property type="match status" value="2"/>
</dbReference>
<dbReference type="PIRSF" id="PIRSF000294">
    <property type="entry name" value="Cytochrome-c_peroxidase"/>
    <property type="match status" value="1"/>
</dbReference>
<evidence type="ECO:0000313" key="11">
    <source>
        <dbReference type="EMBL" id="MCG2612754.1"/>
    </source>
</evidence>
<dbReference type="SUPFAM" id="SSF46626">
    <property type="entry name" value="Cytochrome c"/>
    <property type="match status" value="2"/>
</dbReference>
<feature type="signal peptide" evidence="9">
    <location>
        <begin position="1"/>
        <end position="27"/>
    </location>
</feature>
<keyword evidence="6" id="KW-0560">Oxidoreductase</keyword>
<keyword evidence="4 9" id="KW-0732">Signal</keyword>
<keyword evidence="11" id="KW-0575">Peroxidase</keyword>
<dbReference type="EMBL" id="JAKLTR010000001">
    <property type="protein sequence ID" value="MCG2612754.1"/>
    <property type="molecule type" value="Genomic_DNA"/>
</dbReference>
<keyword evidence="2 8" id="KW-0349">Heme</keyword>
<dbReference type="InterPro" id="IPR036909">
    <property type="entry name" value="Cyt_c-like_dom_sf"/>
</dbReference>
<evidence type="ECO:0000313" key="12">
    <source>
        <dbReference type="Proteomes" id="UP001165367"/>
    </source>
</evidence>
<evidence type="ECO:0000256" key="9">
    <source>
        <dbReference type="SAM" id="SignalP"/>
    </source>
</evidence>
<keyword evidence="12" id="KW-1185">Reference proteome</keyword>
<keyword evidence="3 8" id="KW-0479">Metal-binding</keyword>
<dbReference type="Proteomes" id="UP001165367">
    <property type="component" value="Unassembled WGS sequence"/>
</dbReference>
<proteinExistence type="predicted"/>
<feature type="domain" description="Cytochrome c" evidence="10">
    <location>
        <begin position="183"/>
        <end position="310"/>
    </location>
</feature>
<dbReference type="PANTHER" id="PTHR30600">
    <property type="entry name" value="CYTOCHROME C PEROXIDASE-RELATED"/>
    <property type="match status" value="1"/>
</dbReference>
<evidence type="ECO:0000256" key="1">
    <source>
        <dbReference type="ARBA" id="ARBA00004418"/>
    </source>
</evidence>
<keyword evidence="7 8" id="KW-0408">Iron</keyword>